<accession>A0ABU6TLS7</accession>
<sequence>MVSNKSNFAISSWHHNDNNEEDEIVILEEEDIRSGVDDCSRSLLGRLMADRNFNVGAVEAAFNAIWNQPTSLRIKQHDDNVYQFFFDNETDVVRAEHGSPWLFKQYMIHLRRWKPDMQIPQEDFTHIPV</sequence>
<name>A0ABU6TLS7_9FABA</name>
<dbReference type="EMBL" id="JASCZI010091070">
    <property type="protein sequence ID" value="MED6148803.1"/>
    <property type="molecule type" value="Genomic_DNA"/>
</dbReference>
<gene>
    <name evidence="2" type="ORF">PIB30_056326</name>
</gene>
<dbReference type="Pfam" id="PF14111">
    <property type="entry name" value="DUF4283"/>
    <property type="match status" value="1"/>
</dbReference>
<evidence type="ECO:0000259" key="1">
    <source>
        <dbReference type="Pfam" id="PF14111"/>
    </source>
</evidence>
<dbReference type="InterPro" id="IPR025558">
    <property type="entry name" value="DUF4283"/>
</dbReference>
<evidence type="ECO:0000313" key="3">
    <source>
        <dbReference type="Proteomes" id="UP001341840"/>
    </source>
</evidence>
<protein>
    <recommendedName>
        <fullName evidence="1">DUF4283 domain-containing protein</fullName>
    </recommendedName>
</protein>
<dbReference type="PANTHER" id="PTHR31286">
    <property type="entry name" value="GLYCINE-RICH CELL WALL STRUCTURAL PROTEIN 1.8-LIKE"/>
    <property type="match status" value="1"/>
</dbReference>
<dbReference type="PANTHER" id="PTHR31286:SF178">
    <property type="entry name" value="DUF4283 DOMAIN-CONTAINING PROTEIN"/>
    <property type="match status" value="1"/>
</dbReference>
<organism evidence="2 3">
    <name type="scientific">Stylosanthes scabra</name>
    <dbReference type="NCBI Taxonomy" id="79078"/>
    <lineage>
        <taxon>Eukaryota</taxon>
        <taxon>Viridiplantae</taxon>
        <taxon>Streptophyta</taxon>
        <taxon>Embryophyta</taxon>
        <taxon>Tracheophyta</taxon>
        <taxon>Spermatophyta</taxon>
        <taxon>Magnoliopsida</taxon>
        <taxon>eudicotyledons</taxon>
        <taxon>Gunneridae</taxon>
        <taxon>Pentapetalae</taxon>
        <taxon>rosids</taxon>
        <taxon>fabids</taxon>
        <taxon>Fabales</taxon>
        <taxon>Fabaceae</taxon>
        <taxon>Papilionoideae</taxon>
        <taxon>50 kb inversion clade</taxon>
        <taxon>dalbergioids sensu lato</taxon>
        <taxon>Dalbergieae</taxon>
        <taxon>Pterocarpus clade</taxon>
        <taxon>Stylosanthes</taxon>
    </lineage>
</organism>
<reference evidence="2 3" key="1">
    <citation type="journal article" date="2023" name="Plants (Basel)">
        <title>Bridging the Gap: Combining Genomics and Transcriptomics Approaches to Understand Stylosanthes scabra, an Orphan Legume from the Brazilian Caatinga.</title>
        <authorList>
            <person name="Ferreira-Neto J.R.C."/>
            <person name="da Silva M.D."/>
            <person name="Binneck E."/>
            <person name="de Melo N.F."/>
            <person name="da Silva R.H."/>
            <person name="de Melo A.L.T.M."/>
            <person name="Pandolfi V."/>
            <person name="Bustamante F.O."/>
            <person name="Brasileiro-Vidal A.C."/>
            <person name="Benko-Iseppon A.M."/>
        </authorList>
    </citation>
    <scope>NUCLEOTIDE SEQUENCE [LARGE SCALE GENOMIC DNA]</scope>
    <source>
        <tissue evidence="2">Leaves</tissue>
    </source>
</reference>
<keyword evidence="3" id="KW-1185">Reference proteome</keyword>
<dbReference type="InterPro" id="IPR040256">
    <property type="entry name" value="At4g02000-like"/>
</dbReference>
<proteinExistence type="predicted"/>
<dbReference type="Proteomes" id="UP001341840">
    <property type="component" value="Unassembled WGS sequence"/>
</dbReference>
<comment type="caution">
    <text evidence="2">The sequence shown here is derived from an EMBL/GenBank/DDBJ whole genome shotgun (WGS) entry which is preliminary data.</text>
</comment>
<evidence type="ECO:0000313" key="2">
    <source>
        <dbReference type="EMBL" id="MED6148803.1"/>
    </source>
</evidence>
<feature type="domain" description="DUF4283" evidence="1">
    <location>
        <begin position="37"/>
        <end position="118"/>
    </location>
</feature>